<dbReference type="Pfam" id="PF06427">
    <property type="entry name" value="UDP-g_GGTase"/>
    <property type="match status" value="1"/>
</dbReference>
<feature type="domain" description="UGGT thioredoxin-like" evidence="11">
    <location>
        <begin position="35"/>
        <end position="232"/>
    </location>
</feature>
<dbReference type="OrthoDB" id="27683at2759"/>
<evidence type="ECO:0000256" key="3">
    <source>
        <dbReference type="ARBA" id="ARBA00004922"/>
    </source>
</evidence>
<evidence type="ECO:0000313" key="17">
    <source>
        <dbReference type="Proteomes" id="UP000307440"/>
    </source>
</evidence>
<evidence type="ECO:0000259" key="14">
    <source>
        <dbReference type="Pfam" id="PF18403"/>
    </source>
</evidence>
<comment type="cofactor">
    <cofactor evidence="1">
        <name>Ca(2+)</name>
        <dbReference type="ChEBI" id="CHEBI:29108"/>
    </cofactor>
</comment>
<dbReference type="Pfam" id="PF18403">
    <property type="entry name" value="Thioredoxin_15"/>
    <property type="match status" value="1"/>
</dbReference>
<dbReference type="GO" id="GO:0051082">
    <property type="term" value="F:unfolded protein binding"/>
    <property type="evidence" value="ECO:0007669"/>
    <property type="project" value="TreeGrafter"/>
</dbReference>
<dbReference type="GO" id="GO:0018279">
    <property type="term" value="P:protein N-linked glycosylation via asparagine"/>
    <property type="evidence" value="ECO:0007669"/>
    <property type="project" value="TreeGrafter"/>
</dbReference>
<comment type="similarity">
    <text evidence="4">Belongs to the glycosyltransferase 8 family.</text>
</comment>
<evidence type="ECO:0000256" key="4">
    <source>
        <dbReference type="ARBA" id="ARBA00006351"/>
    </source>
</evidence>
<evidence type="ECO:0000256" key="10">
    <source>
        <dbReference type="SAM" id="SignalP"/>
    </source>
</evidence>
<dbReference type="Pfam" id="PF18402">
    <property type="entry name" value="Thioredoxin_14"/>
    <property type="match status" value="1"/>
</dbReference>
<dbReference type="Gene3D" id="3.90.550.10">
    <property type="entry name" value="Spore Coat Polysaccharide Biosynthesis Protein SpsA, Chain A"/>
    <property type="match status" value="1"/>
</dbReference>
<evidence type="ECO:0000256" key="8">
    <source>
        <dbReference type="ARBA" id="ARBA00023180"/>
    </source>
</evidence>
<accession>A0A5C3KIL8</accession>
<feature type="domain" description="Glucosyltransferase 24 catalytic" evidence="15">
    <location>
        <begin position="1284"/>
        <end position="1548"/>
    </location>
</feature>
<evidence type="ECO:0000256" key="1">
    <source>
        <dbReference type="ARBA" id="ARBA00001913"/>
    </source>
</evidence>
<dbReference type="GO" id="GO:0003980">
    <property type="term" value="F:UDP-glucose:glycoprotein glucosyltransferase activity"/>
    <property type="evidence" value="ECO:0007669"/>
    <property type="project" value="InterPro"/>
</dbReference>
<name>A0A5C3KIL8_COPMA</name>
<evidence type="ECO:0000259" key="13">
    <source>
        <dbReference type="Pfam" id="PF18402"/>
    </source>
</evidence>
<dbReference type="Pfam" id="PF18401">
    <property type="entry name" value="Thioredoxin_13"/>
    <property type="match status" value="1"/>
</dbReference>
<feature type="domain" description="UGGT thioredoxin-like" evidence="13">
    <location>
        <begin position="435"/>
        <end position="719"/>
    </location>
</feature>
<evidence type="ECO:0000259" key="11">
    <source>
        <dbReference type="Pfam" id="PF18400"/>
    </source>
</evidence>
<evidence type="ECO:0000256" key="9">
    <source>
        <dbReference type="SAM" id="MobiDB-lite"/>
    </source>
</evidence>
<evidence type="ECO:0000259" key="15">
    <source>
        <dbReference type="Pfam" id="PF18404"/>
    </source>
</evidence>
<keyword evidence="5" id="KW-0808">Transferase</keyword>
<dbReference type="UniPathway" id="UPA00378"/>
<evidence type="ECO:0000259" key="12">
    <source>
        <dbReference type="Pfam" id="PF18401"/>
    </source>
</evidence>
<dbReference type="Pfam" id="PF18400">
    <property type="entry name" value="Thioredoxin_12"/>
    <property type="match status" value="1"/>
</dbReference>
<evidence type="ECO:0000256" key="6">
    <source>
        <dbReference type="ARBA" id="ARBA00022729"/>
    </source>
</evidence>
<evidence type="ECO:0000313" key="16">
    <source>
        <dbReference type="EMBL" id="TFK19735.1"/>
    </source>
</evidence>
<proteinExistence type="inferred from homology"/>
<dbReference type="Pfam" id="PF18404">
    <property type="entry name" value="Glyco_transf_24"/>
    <property type="match status" value="1"/>
</dbReference>
<feature type="region of interest" description="Disordered" evidence="9">
    <location>
        <begin position="1573"/>
        <end position="1607"/>
    </location>
</feature>
<feature type="domain" description="UGGT thioredoxin-like" evidence="12">
    <location>
        <begin position="302"/>
        <end position="427"/>
    </location>
</feature>
<dbReference type="InterPro" id="IPR029044">
    <property type="entry name" value="Nucleotide-diphossugar_trans"/>
</dbReference>
<dbReference type="STRING" id="230819.A0A5C3KIL8"/>
<feature type="compositionally biased region" description="Basic and acidic residues" evidence="9">
    <location>
        <begin position="1597"/>
        <end position="1607"/>
    </location>
</feature>
<dbReference type="InterPro" id="IPR009448">
    <property type="entry name" value="UDP-g_GGtrans"/>
</dbReference>
<feature type="chain" id="PRO_5022913524" description="UDP-glucose:glycoprotein glucosyltransferase" evidence="10">
    <location>
        <begin position="21"/>
        <end position="1607"/>
    </location>
</feature>
<feature type="domain" description="UDP-glucose:glycoprotein glucosyltransferase thioredoxin-like" evidence="14">
    <location>
        <begin position="760"/>
        <end position="957"/>
    </location>
</feature>
<feature type="signal peptide" evidence="10">
    <location>
        <begin position="1"/>
        <end position="20"/>
    </location>
</feature>
<dbReference type="GO" id="GO:0036503">
    <property type="term" value="P:ERAD pathway"/>
    <property type="evidence" value="ECO:0007669"/>
    <property type="project" value="TreeGrafter"/>
</dbReference>
<dbReference type="InterPro" id="IPR040692">
    <property type="entry name" value="UGGT_TRXL_3"/>
</dbReference>
<evidence type="ECO:0000256" key="5">
    <source>
        <dbReference type="ARBA" id="ARBA00022679"/>
    </source>
</evidence>
<evidence type="ECO:0000256" key="2">
    <source>
        <dbReference type="ARBA" id="ARBA00004319"/>
    </source>
</evidence>
<reference evidence="16 17" key="1">
    <citation type="journal article" date="2019" name="Nat. Ecol. Evol.">
        <title>Megaphylogeny resolves global patterns of mushroom evolution.</title>
        <authorList>
            <person name="Varga T."/>
            <person name="Krizsan K."/>
            <person name="Foldi C."/>
            <person name="Dima B."/>
            <person name="Sanchez-Garcia M."/>
            <person name="Sanchez-Ramirez S."/>
            <person name="Szollosi G.J."/>
            <person name="Szarkandi J.G."/>
            <person name="Papp V."/>
            <person name="Albert L."/>
            <person name="Andreopoulos W."/>
            <person name="Angelini C."/>
            <person name="Antonin V."/>
            <person name="Barry K.W."/>
            <person name="Bougher N.L."/>
            <person name="Buchanan P."/>
            <person name="Buyck B."/>
            <person name="Bense V."/>
            <person name="Catcheside P."/>
            <person name="Chovatia M."/>
            <person name="Cooper J."/>
            <person name="Damon W."/>
            <person name="Desjardin D."/>
            <person name="Finy P."/>
            <person name="Geml J."/>
            <person name="Haridas S."/>
            <person name="Hughes K."/>
            <person name="Justo A."/>
            <person name="Karasinski D."/>
            <person name="Kautmanova I."/>
            <person name="Kiss B."/>
            <person name="Kocsube S."/>
            <person name="Kotiranta H."/>
            <person name="LaButti K.M."/>
            <person name="Lechner B.E."/>
            <person name="Liimatainen K."/>
            <person name="Lipzen A."/>
            <person name="Lukacs Z."/>
            <person name="Mihaltcheva S."/>
            <person name="Morgado L.N."/>
            <person name="Niskanen T."/>
            <person name="Noordeloos M.E."/>
            <person name="Ohm R.A."/>
            <person name="Ortiz-Santana B."/>
            <person name="Ovrebo C."/>
            <person name="Racz N."/>
            <person name="Riley R."/>
            <person name="Savchenko A."/>
            <person name="Shiryaev A."/>
            <person name="Soop K."/>
            <person name="Spirin V."/>
            <person name="Szebenyi C."/>
            <person name="Tomsovsky M."/>
            <person name="Tulloss R.E."/>
            <person name="Uehling J."/>
            <person name="Grigoriev I.V."/>
            <person name="Vagvolgyi C."/>
            <person name="Papp T."/>
            <person name="Martin F.M."/>
            <person name="Miettinen O."/>
            <person name="Hibbett D.S."/>
            <person name="Nagy L.G."/>
        </authorList>
    </citation>
    <scope>NUCLEOTIDE SEQUENCE [LARGE SCALE GENOMIC DNA]</scope>
    <source>
        <strain evidence="16 17">CBS 121175</strain>
    </source>
</reference>
<dbReference type="PANTHER" id="PTHR11226">
    <property type="entry name" value="UDP-GLUCOSE GLYCOPROTEIN:GLUCOSYLTRANSFERASE"/>
    <property type="match status" value="1"/>
</dbReference>
<comment type="subcellular location">
    <subcellularLocation>
        <location evidence="2">Endoplasmic reticulum lumen</location>
    </subcellularLocation>
</comment>
<dbReference type="SUPFAM" id="SSF53448">
    <property type="entry name" value="Nucleotide-diphospho-sugar transferases"/>
    <property type="match status" value="1"/>
</dbReference>
<evidence type="ECO:0000256" key="7">
    <source>
        <dbReference type="ARBA" id="ARBA00022824"/>
    </source>
</evidence>
<dbReference type="Proteomes" id="UP000307440">
    <property type="component" value="Unassembled WGS sequence"/>
</dbReference>
<dbReference type="FunFam" id="3.90.550.10:FF:000065">
    <property type="entry name" value="UDP-glucose:glycoprotein glucosyltransferase, putative"/>
    <property type="match status" value="1"/>
</dbReference>
<dbReference type="EMBL" id="ML210327">
    <property type="protein sequence ID" value="TFK19735.1"/>
    <property type="molecule type" value="Genomic_DNA"/>
</dbReference>
<keyword evidence="8" id="KW-0325">Glycoprotein</keyword>
<dbReference type="PANTHER" id="PTHR11226:SF0">
    <property type="entry name" value="UDP-GLUCOSE:GLYCOPROTEIN GLUCOSYLTRANSFERASE"/>
    <property type="match status" value="1"/>
</dbReference>
<keyword evidence="7" id="KW-0256">Endoplasmic reticulum</keyword>
<dbReference type="CDD" id="cd06432">
    <property type="entry name" value="GT8_HUGT1_C_like"/>
    <property type="match status" value="1"/>
</dbReference>
<dbReference type="InterPro" id="IPR040497">
    <property type="entry name" value="Glyco_transf_24"/>
</dbReference>
<evidence type="ECO:0008006" key="18">
    <source>
        <dbReference type="Google" id="ProtNLM"/>
    </source>
</evidence>
<comment type="pathway">
    <text evidence="3">Protein modification; protein glycosylation.</text>
</comment>
<dbReference type="GO" id="GO:0005788">
    <property type="term" value="C:endoplasmic reticulum lumen"/>
    <property type="evidence" value="ECO:0007669"/>
    <property type="project" value="UniProtKB-SubCell"/>
</dbReference>
<sequence length="1607" mass="178002">MKRPLHSLFLAAYASLSVAASSPPVQVSLRTSWPAPPVLIEILETVGLENPDAFFPFLDLITDPEVLHSSTSLSPEAIHQASLKVAVSKGLFAKPGSLSNVELQLALHAASPKIEAFYNYYTSYVNKTLACNGGSWVDWYGEVVCDVDTLKKLAGTETIGTGAYPRPEALSFDHAYPPSEQLVSKPARTAILYVSLPSPNFRALHTYLYALASQDDPRVEYVLRHIPPPHRENGRRTNLSGYGVSLDLKKMDYLALDDRFSGGKRQQSTKDDELEGEELLDPVQALIETFPLDDSAPDASVALTKEEIEDLGAKAAQLIASSPSPLDTLLQLSQDFPRYATSLARRVSANSSISDELHANSLKAKRGVNVLWLNGVAVENHDVEPLPLLRLLKKERTLMVGLEAVGLSRQQAFGVLTHPAVAGAQREAGGADVLYDASDRAEGGGLVVYWNDLEKDARYAGWSPTLHTLIRPMYPGQFPSVKANLFNTVLALDLSQVGAVNFIVGPVSNIIERGLPFRFGVVPIVETEDGKKMARLFYHLIKNYGRKKTLGFLRKLAQPDLQPQDPPLVTNVDWKAVAKAYEELAEAELVDEPDKVAASLSDVLQGKFTLPPPIAPVEGETQGEGVEWPSVERQLGEYHRRLETSLKGAKEGHAFFNGKHYPFDGNFLKGLQSDAMEHQQYFMEKVYRGQLTDDILRNEGLGNHFYDLPTTNRKRNRYVFPKTRADVRIVNLGEVGERVGVVGAGGYVYPKVNAEEKERDAPVLSVFVLGDFDAEGGRVLAAEALKSTERDGAASRITFVPNPAELDAVKAGSRNAVVSRVVVQELLREAGRGDLAEVFSSSLPTSSGVKDAIARLTAGTNDAEFTQGKMQAHLKASRLFAREAGVKPGESAVVINGRVVGPIEDGEFGAFEFETLEEYEMRKRTGPVVGALVELGVDMQDRDRFSDAAAVASSIIAWSQVQDPSETGMFDTPPRPRQKTWEMLDSNYTAFEFGDKSNALYHLVFLVDPLSGTGQKWASVVQWLANIPDVFIQVQLNPDKYAELPLKRFYRYNLLSSLSFDTDGQEIPSQIVFNNLPIDPIYTLAMDVPASWLVRPKESRYDLDNIQLGQLFPPDTSLSAIFSLDALLIEGHAREVATQSPPRGVQLQVVTTSEGRSVPVQDTLVVANLGYFQFRLNPGVYGLEIRAGRGRRVFGMESAGGVGWESPGVEEVGNRVALVDFEGVTLFPRLRRNKGMEEEDVLEDGEEEVGGGVLSGFSNKVKAMFTTRKEETGVAMVKKEQAEINIFTVASGLLYERFASIMILSVLKNTNHTVKFWFIENFLSPSFLEFIPHMAAEYNFDYELVTYRWPSWLRAQTEKQRIIWAYKILFLDVLFPMDLKKVIFVDADQIVRADLKELVDLDMQGAPYGYTPMGDDNTDMEGFRFWKTGYWKDFLMGKPYHISALYVIDLVKFRQMAAGDILRQQYQGLSADPNSLANLDQDLPNNLQRQVPIFSLHEDWLWCETWCSKDRLHRAKTIDLCQNPLTKEPKLSRARQIPEWEAYDAEIACLTRRLAEEGKISSGLATADANVLAGGSSSAEKTEPEPVEEAPAADAVGEEHARPTDEL</sequence>
<dbReference type="InterPro" id="IPR040525">
    <property type="entry name" value="UGGT_TRXL_4"/>
</dbReference>
<dbReference type="InterPro" id="IPR040694">
    <property type="entry name" value="UGGT_TRXL_2"/>
</dbReference>
<gene>
    <name evidence="16" type="ORF">FA15DRAFT_759842</name>
</gene>
<organism evidence="16 17">
    <name type="scientific">Coprinopsis marcescibilis</name>
    <name type="common">Agaric fungus</name>
    <name type="synonym">Psathyrella marcescibilis</name>
    <dbReference type="NCBI Taxonomy" id="230819"/>
    <lineage>
        <taxon>Eukaryota</taxon>
        <taxon>Fungi</taxon>
        <taxon>Dikarya</taxon>
        <taxon>Basidiomycota</taxon>
        <taxon>Agaricomycotina</taxon>
        <taxon>Agaricomycetes</taxon>
        <taxon>Agaricomycetidae</taxon>
        <taxon>Agaricales</taxon>
        <taxon>Agaricineae</taxon>
        <taxon>Psathyrellaceae</taxon>
        <taxon>Coprinopsis</taxon>
    </lineage>
</organism>
<dbReference type="InterPro" id="IPR040693">
    <property type="entry name" value="UGGT_TRXL_1"/>
</dbReference>
<keyword evidence="6 10" id="KW-0732">Signal</keyword>
<keyword evidence="17" id="KW-1185">Reference proteome</keyword>
<protein>
    <recommendedName>
        <fullName evidence="18">UDP-glucose:glycoprotein glucosyltransferase</fullName>
    </recommendedName>
</protein>